<feature type="non-terminal residue" evidence="1">
    <location>
        <position position="1"/>
    </location>
</feature>
<proteinExistence type="predicted"/>
<reference evidence="1" key="1">
    <citation type="journal article" date="2020" name="Stud. Mycol.">
        <title>101 Dothideomycetes genomes: a test case for predicting lifestyles and emergence of pathogens.</title>
        <authorList>
            <person name="Haridas S."/>
            <person name="Albert R."/>
            <person name="Binder M."/>
            <person name="Bloem J."/>
            <person name="Labutti K."/>
            <person name="Salamov A."/>
            <person name="Andreopoulos B."/>
            <person name="Baker S."/>
            <person name="Barry K."/>
            <person name="Bills G."/>
            <person name="Bluhm B."/>
            <person name="Cannon C."/>
            <person name="Castanera R."/>
            <person name="Culley D."/>
            <person name="Daum C."/>
            <person name="Ezra D."/>
            <person name="Gonzalez J."/>
            <person name="Henrissat B."/>
            <person name="Kuo A."/>
            <person name="Liang C."/>
            <person name="Lipzen A."/>
            <person name="Lutzoni F."/>
            <person name="Magnuson J."/>
            <person name="Mondo S."/>
            <person name="Nolan M."/>
            <person name="Ohm R."/>
            <person name="Pangilinan J."/>
            <person name="Park H.-J."/>
            <person name="Ramirez L."/>
            <person name="Alfaro M."/>
            <person name="Sun H."/>
            <person name="Tritt A."/>
            <person name="Yoshinaga Y."/>
            <person name="Zwiers L.-H."/>
            <person name="Turgeon B."/>
            <person name="Goodwin S."/>
            <person name="Spatafora J."/>
            <person name="Crous P."/>
            <person name="Grigoriev I."/>
        </authorList>
    </citation>
    <scope>NUCLEOTIDE SEQUENCE</scope>
    <source>
        <strain evidence="1">CBS 113818</strain>
    </source>
</reference>
<name>A0A6A6ZAC5_9PLEO</name>
<dbReference type="EMBL" id="MU006265">
    <property type="protein sequence ID" value="KAF2818061.1"/>
    <property type="molecule type" value="Genomic_DNA"/>
</dbReference>
<accession>A0A6A6ZAC5</accession>
<evidence type="ECO:0000313" key="2">
    <source>
        <dbReference type="Proteomes" id="UP000799424"/>
    </source>
</evidence>
<protein>
    <submittedName>
        <fullName evidence="1">Uncharacterized protein</fullName>
    </submittedName>
</protein>
<evidence type="ECO:0000313" key="1">
    <source>
        <dbReference type="EMBL" id="KAF2818061.1"/>
    </source>
</evidence>
<dbReference type="Proteomes" id="UP000799424">
    <property type="component" value="Unassembled WGS sequence"/>
</dbReference>
<gene>
    <name evidence="1" type="ORF">CC86DRAFT_310025</name>
</gene>
<dbReference type="AlphaFoldDB" id="A0A6A6ZAC5"/>
<dbReference type="OrthoDB" id="3792338at2759"/>
<keyword evidence="2" id="KW-1185">Reference proteome</keyword>
<organism evidence="1 2">
    <name type="scientific">Ophiobolus disseminans</name>
    <dbReference type="NCBI Taxonomy" id="1469910"/>
    <lineage>
        <taxon>Eukaryota</taxon>
        <taxon>Fungi</taxon>
        <taxon>Dikarya</taxon>
        <taxon>Ascomycota</taxon>
        <taxon>Pezizomycotina</taxon>
        <taxon>Dothideomycetes</taxon>
        <taxon>Pleosporomycetidae</taxon>
        <taxon>Pleosporales</taxon>
        <taxon>Pleosporineae</taxon>
        <taxon>Phaeosphaeriaceae</taxon>
        <taxon>Ophiobolus</taxon>
    </lineage>
</organism>
<sequence>YSAYMFCGCISSQRKGPLIVFEKDWGKATGKVYRDNVVPHIHQFKRGIDFPILM</sequence>